<feature type="compositionally biased region" description="Basic and acidic residues" evidence="1">
    <location>
        <begin position="64"/>
        <end position="74"/>
    </location>
</feature>
<keyword evidence="3" id="KW-1185">Reference proteome</keyword>
<proteinExistence type="predicted"/>
<comment type="caution">
    <text evidence="2">The sequence shown here is derived from an EMBL/GenBank/DDBJ whole genome shotgun (WGS) entry which is preliminary data.</text>
</comment>
<protein>
    <submittedName>
        <fullName evidence="2">Uncharacterized protein</fullName>
    </submittedName>
</protein>
<feature type="compositionally biased region" description="Basic and acidic residues" evidence="1">
    <location>
        <begin position="40"/>
        <end position="55"/>
    </location>
</feature>
<feature type="region of interest" description="Disordered" evidence="1">
    <location>
        <begin position="1"/>
        <end position="85"/>
    </location>
</feature>
<reference evidence="2 3" key="1">
    <citation type="submission" date="2021-06" db="EMBL/GenBank/DDBJ databases">
        <authorList>
            <person name="Palmer J.M."/>
        </authorList>
    </citation>
    <scope>NUCLEOTIDE SEQUENCE [LARGE SCALE GENOMIC DNA]</scope>
    <source>
        <strain evidence="2 3">AS_MEX2019</strain>
        <tissue evidence="2">Muscle</tissue>
    </source>
</reference>
<evidence type="ECO:0000313" key="3">
    <source>
        <dbReference type="Proteomes" id="UP001469553"/>
    </source>
</evidence>
<gene>
    <name evidence="2" type="ORF">AMECASPLE_009276</name>
</gene>
<evidence type="ECO:0000256" key="1">
    <source>
        <dbReference type="SAM" id="MobiDB-lite"/>
    </source>
</evidence>
<evidence type="ECO:0000313" key="2">
    <source>
        <dbReference type="EMBL" id="MEQ2279426.1"/>
    </source>
</evidence>
<sequence length="167" mass="18338">MKMRNTCYPPHQRILGASSARRSGFDAEVPDTQAEGAEQEGEKWGTEMRKRDGGKRGRQAGEYAELKERAEPVQHKCQTPTAPGVAGVDLGVNHLHQPSNRMGIAWNRPKKIPTVQLTWKSTVTPFPGCAGRKGSMIWNRGVANCIEKRETGMKPPGGMKMWSLGAA</sequence>
<dbReference type="Proteomes" id="UP001469553">
    <property type="component" value="Unassembled WGS sequence"/>
</dbReference>
<name>A0ABV0XD98_9TELE</name>
<accession>A0ABV0XD98</accession>
<dbReference type="EMBL" id="JAHRIP010000515">
    <property type="protein sequence ID" value="MEQ2279426.1"/>
    <property type="molecule type" value="Genomic_DNA"/>
</dbReference>
<organism evidence="2 3">
    <name type="scientific">Ameca splendens</name>
    <dbReference type="NCBI Taxonomy" id="208324"/>
    <lineage>
        <taxon>Eukaryota</taxon>
        <taxon>Metazoa</taxon>
        <taxon>Chordata</taxon>
        <taxon>Craniata</taxon>
        <taxon>Vertebrata</taxon>
        <taxon>Euteleostomi</taxon>
        <taxon>Actinopterygii</taxon>
        <taxon>Neopterygii</taxon>
        <taxon>Teleostei</taxon>
        <taxon>Neoteleostei</taxon>
        <taxon>Acanthomorphata</taxon>
        <taxon>Ovalentaria</taxon>
        <taxon>Atherinomorphae</taxon>
        <taxon>Cyprinodontiformes</taxon>
        <taxon>Goodeidae</taxon>
        <taxon>Ameca</taxon>
    </lineage>
</organism>